<proteinExistence type="predicted"/>
<protein>
    <submittedName>
        <fullName evidence="2">Uncharacterized protein</fullName>
    </submittedName>
</protein>
<feature type="coiled-coil region" evidence="1">
    <location>
        <begin position="14"/>
        <end position="48"/>
    </location>
</feature>
<evidence type="ECO:0000313" key="3">
    <source>
        <dbReference type="Proteomes" id="UP000233469"/>
    </source>
</evidence>
<organism evidence="2 3">
    <name type="scientific">Rhizophagus irregularis</name>
    <dbReference type="NCBI Taxonomy" id="588596"/>
    <lineage>
        <taxon>Eukaryota</taxon>
        <taxon>Fungi</taxon>
        <taxon>Fungi incertae sedis</taxon>
        <taxon>Mucoromycota</taxon>
        <taxon>Glomeromycotina</taxon>
        <taxon>Glomeromycetes</taxon>
        <taxon>Glomerales</taxon>
        <taxon>Glomeraceae</taxon>
        <taxon>Rhizophagus</taxon>
    </lineage>
</organism>
<dbReference type="AlphaFoldDB" id="A0A2N1MQC5"/>
<accession>A0A2N1MQC5</accession>
<reference evidence="2 3" key="2">
    <citation type="submission" date="2017-10" db="EMBL/GenBank/DDBJ databases">
        <title>Extensive intraspecific genome diversity in a model arbuscular mycorrhizal fungus.</title>
        <authorList>
            <person name="Chen E.C.H."/>
            <person name="Morin E."/>
            <person name="Baudet D."/>
            <person name="Noel J."/>
            <person name="Ndikumana S."/>
            <person name="Charron P."/>
            <person name="St-Onge C."/>
            <person name="Giorgi J."/>
            <person name="Grigoriev I.V."/>
            <person name="Roux C."/>
            <person name="Martin F.M."/>
            <person name="Corradi N."/>
        </authorList>
    </citation>
    <scope>NUCLEOTIDE SEQUENCE [LARGE SCALE GENOMIC DNA]</scope>
    <source>
        <strain evidence="2 3">C2</strain>
    </source>
</reference>
<dbReference type="Proteomes" id="UP000233469">
    <property type="component" value="Unassembled WGS sequence"/>
</dbReference>
<dbReference type="EMBL" id="LLXL01001566">
    <property type="protein sequence ID" value="PKK63819.1"/>
    <property type="molecule type" value="Genomic_DNA"/>
</dbReference>
<dbReference type="VEuPathDB" id="FungiDB:RhiirFUN_022968"/>
<gene>
    <name evidence="2" type="ORF">RhiirC2_854780</name>
</gene>
<dbReference type="VEuPathDB" id="FungiDB:FUN_017625"/>
<evidence type="ECO:0000313" key="2">
    <source>
        <dbReference type="EMBL" id="PKK63819.1"/>
    </source>
</evidence>
<name>A0A2N1MQC5_9GLOM</name>
<evidence type="ECO:0000256" key="1">
    <source>
        <dbReference type="SAM" id="Coils"/>
    </source>
</evidence>
<keyword evidence="1" id="KW-0175">Coiled coil</keyword>
<reference evidence="2 3" key="1">
    <citation type="submission" date="2016-04" db="EMBL/GenBank/DDBJ databases">
        <title>Genome analyses suggest a sexual origin of heterokaryosis in a supposedly ancient asexual fungus.</title>
        <authorList>
            <person name="Ropars J."/>
            <person name="Sedzielewska K."/>
            <person name="Noel J."/>
            <person name="Charron P."/>
            <person name="Farinelli L."/>
            <person name="Marton T."/>
            <person name="Kruger M."/>
            <person name="Pelin A."/>
            <person name="Brachmann A."/>
            <person name="Corradi N."/>
        </authorList>
    </citation>
    <scope>NUCLEOTIDE SEQUENCE [LARGE SCALE GENOMIC DNA]</scope>
    <source>
        <strain evidence="2 3">C2</strain>
    </source>
</reference>
<dbReference type="VEuPathDB" id="FungiDB:RhiirA1_442575"/>
<sequence>MQSELYVIKLLTDNDEIKAENAKVKAENAKLRQVMEKNEARLAKLEQSDKEKAIFGLKYIGENMAFNCVKETTLGTGLWAKGNAGRNYKSTTETMLKGFSISFRQYGVSTFGILDYEMAGSLKSQSLEETKFIHAFRCGITGTTGMNSFSRFSSRFLDDSRQFLRFLDDSWTIRSRFLCVDVNGAFEQFCDETSIMVHRKRRRDEILEVVCWN</sequence>
<comment type="caution">
    <text evidence="2">The sequence shown here is derived from an EMBL/GenBank/DDBJ whole genome shotgun (WGS) entry which is preliminary data.</text>
</comment>